<dbReference type="InterPro" id="IPR012334">
    <property type="entry name" value="Pectin_lyas_fold"/>
</dbReference>
<comment type="caution">
    <text evidence="2">The sequence shown here is derived from an EMBL/GenBank/DDBJ whole genome shotgun (WGS) entry which is preliminary data.</text>
</comment>
<dbReference type="RefSeq" id="WP_310377036.1">
    <property type="nucleotide sequence ID" value="NZ_JAVDXT010000006.1"/>
</dbReference>
<gene>
    <name evidence="2" type="ORF">J2X19_004848</name>
</gene>
<accession>A0ABU2CFN7</accession>
<dbReference type="Gene3D" id="2.160.20.10">
    <property type="entry name" value="Single-stranded right-handed beta-helix, Pectin lyase-like"/>
    <property type="match status" value="1"/>
</dbReference>
<evidence type="ECO:0008006" key="4">
    <source>
        <dbReference type="Google" id="ProtNLM"/>
    </source>
</evidence>
<dbReference type="InterPro" id="IPR011050">
    <property type="entry name" value="Pectin_lyase_fold/virulence"/>
</dbReference>
<dbReference type="SUPFAM" id="SSF51126">
    <property type="entry name" value="Pectin lyase-like"/>
    <property type="match status" value="1"/>
</dbReference>
<reference evidence="2 3" key="1">
    <citation type="submission" date="2023-07" db="EMBL/GenBank/DDBJ databases">
        <title>Sorghum-associated microbial communities from plants grown in Nebraska, USA.</title>
        <authorList>
            <person name="Schachtman D."/>
        </authorList>
    </citation>
    <scope>NUCLEOTIDE SEQUENCE [LARGE SCALE GENOMIC DNA]</scope>
    <source>
        <strain evidence="2 3">BE313</strain>
    </source>
</reference>
<dbReference type="EMBL" id="JAVDXT010000006">
    <property type="protein sequence ID" value="MDR7380146.1"/>
    <property type="molecule type" value="Genomic_DNA"/>
</dbReference>
<feature type="chain" id="PRO_5046314671" description="Right handed beta helix domain-containing protein" evidence="1">
    <location>
        <begin position="29"/>
        <end position="391"/>
    </location>
</feature>
<proteinExistence type="predicted"/>
<keyword evidence="3" id="KW-1185">Reference proteome</keyword>
<feature type="signal peptide" evidence="1">
    <location>
        <begin position="1"/>
        <end position="28"/>
    </location>
</feature>
<evidence type="ECO:0000313" key="3">
    <source>
        <dbReference type="Proteomes" id="UP001180487"/>
    </source>
</evidence>
<keyword evidence="1" id="KW-0732">Signal</keyword>
<evidence type="ECO:0000256" key="1">
    <source>
        <dbReference type="SAM" id="SignalP"/>
    </source>
</evidence>
<dbReference type="Proteomes" id="UP001180487">
    <property type="component" value="Unassembled WGS sequence"/>
</dbReference>
<name>A0ABU2CFN7_9BURK</name>
<sequence>MPLPAPTRLLRRIGLLVAALLLCSAASADEGFKTLQVGPLRTIKTIAASAKLAGDNTIIDVDAGDYLGDVAVWTQANIRLRAVGGRVRLRADGQAAEGKGIWVVRSAQFSVEGFDFSDARVPSRNGAGIRFESGRLLVRDCSFTYNEMGLLTNNDGQAVLEVENSEFAHNNRPDGHNHNLYIGRIAHATVTGSYFHHAQTGHLLKSRAALSHILYNRLTDDGGSASYELEFPNGGVAVVLGNIVQQGPLTENPAVISFGAEGYVWPSNQLYLVNNTLVDDLPSGGSWLRIKPGADSVLAVNNLLVGPARLQPTTPGDFRNNFNVDRSAFLPGGSYRLRSTAAVLGKAIDLGNNDGQDLRPQREYIHSAQTRALDIAPHNPGAMQQLKAPAP</sequence>
<organism evidence="2 3">
    <name type="scientific">Rhodoferax ferrireducens</name>
    <dbReference type="NCBI Taxonomy" id="192843"/>
    <lineage>
        <taxon>Bacteria</taxon>
        <taxon>Pseudomonadati</taxon>
        <taxon>Pseudomonadota</taxon>
        <taxon>Betaproteobacteria</taxon>
        <taxon>Burkholderiales</taxon>
        <taxon>Comamonadaceae</taxon>
        <taxon>Rhodoferax</taxon>
    </lineage>
</organism>
<evidence type="ECO:0000313" key="2">
    <source>
        <dbReference type="EMBL" id="MDR7380146.1"/>
    </source>
</evidence>
<protein>
    <recommendedName>
        <fullName evidence="4">Right handed beta helix domain-containing protein</fullName>
    </recommendedName>
</protein>